<protein>
    <submittedName>
        <fullName evidence="4">DNA-binding protein HU-beta</fullName>
    </submittedName>
</protein>
<dbReference type="PATRIC" id="fig|1620414.3.peg.100"/>
<name>A0A0G1X8P0_UNCK3</name>
<dbReference type="GO" id="GO:0003677">
    <property type="term" value="F:DNA binding"/>
    <property type="evidence" value="ECO:0007669"/>
    <property type="project" value="UniProtKB-KW"/>
</dbReference>
<comment type="caution">
    <text evidence="4">The sequence shown here is derived from an EMBL/GenBank/DDBJ whole genome shotgun (WGS) entry which is preliminary data.</text>
</comment>
<dbReference type="PRINTS" id="PR01727">
    <property type="entry name" value="DNABINDINGHU"/>
</dbReference>
<dbReference type="PANTHER" id="PTHR33175">
    <property type="entry name" value="DNA-BINDING PROTEIN HU"/>
    <property type="match status" value="1"/>
</dbReference>
<evidence type="ECO:0000256" key="3">
    <source>
        <dbReference type="RuleBase" id="RU003939"/>
    </source>
</evidence>
<gene>
    <name evidence="4" type="ORF">VF00_C0001G0095</name>
</gene>
<dbReference type="EMBL" id="LCRB01000001">
    <property type="protein sequence ID" value="KKW27160.1"/>
    <property type="molecule type" value="Genomic_DNA"/>
</dbReference>
<keyword evidence="2 4" id="KW-0238">DNA-binding</keyword>
<keyword evidence="1" id="KW-0226">DNA condensation</keyword>
<dbReference type="SMART" id="SM00411">
    <property type="entry name" value="BHL"/>
    <property type="match status" value="1"/>
</dbReference>
<reference evidence="4 5" key="1">
    <citation type="journal article" date="2015" name="Nature">
        <title>rRNA introns, odd ribosomes, and small enigmatic genomes across a large radiation of phyla.</title>
        <authorList>
            <person name="Brown C.T."/>
            <person name="Hug L.A."/>
            <person name="Thomas B.C."/>
            <person name="Sharon I."/>
            <person name="Castelle C.J."/>
            <person name="Singh A."/>
            <person name="Wilkins M.J."/>
            <person name="Williams K.H."/>
            <person name="Banfield J.F."/>
        </authorList>
    </citation>
    <scope>NUCLEOTIDE SEQUENCE [LARGE SCALE GENOMIC DNA]</scope>
</reference>
<dbReference type="GO" id="GO:0030527">
    <property type="term" value="F:structural constituent of chromatin"/>
    <property type="evidence" value="ECO:0007669"/>
    <property type="project" value="InterPro"/>
</dbReference>
<evidence type="ECO:0000256" key="2">
    <source>
        <dbReference type="ARBA" id="ARBA00023125"/>
    </source>
</evidence>
<organism evidence="4 5">
    <name type="scientific">candidate division Kazan bacterium GW2011_GWB1_52_7</name>
    <dbReference type="NCBI Taxonomy" id="1620414"/>
    <lineage>
        <taxon>Bacteria</taxon>
        <taxon>Bacteria division Kazan-3B-28</taxon>
    </lineage>
</organism>
<sequence length="90" mass="9738">MNKSELIEMIAQKANLSKKSATKAIDLFVDAVKKNLATDKKVTITGFGTFSVSSRAARNGVNPQTGQAIRIPATRVPHFKAGKELRALIK</sequence>
<dbReference type="InterPro" id="IPR000119">
    <property type="entry name" value="Hist_DNA-bd"/>
</dbReference>
<dbReference type="InterPro" id="IPR010992">
    <property type="entry name" value="IHF-like_DNA-bd_dom_sf"/>
</dbReference>
<dbReference type="PROSITE" id="PS00045">
    <property type="entry name" value="HISTONE_LIKE"/>
    <property type="match status" value="1"/>
</dbReference>
<dbReference type="SUPFAM" id="SSF47729">
    <property type="entry name" value="IHF-like DNA-binding proteins"/>
    <property type="match status" value="1"/>
</dbReference>
<dbReference type="GO" id="GO:0005829">
    <property type="term" value="C:cytosol"/>
    <property type="evidence" value="ECO:0007669"/>
    <property type="project" value="TreeGrafter"/>
</dbReference>
<comment type="similarity">
    <text evidence="3">Belongs to the bacterial histone-like protein family.</text>
</comment>
<dbReference type="Proteomes" id="UP000034913">
    <property type="component" value="Unassembled WGS sequence"/>
</dbReference>
<dbReference type="InterPro" id="IPR020816">
    <property type="entry name" value="Histone-like_DNA-bd_CS"/>
</dbReference>
<dbReference type="PANTHER" id="PTHR33175:SF3">
    <property type="entry name" value="DNA-BINDING PROTEIN HU-BETA"/>
    <property type="match status" value="1"/>
</dbReference>
<dbReference type="Pfam" id="PF00216">
    <property type="entry name" value="Bac_DNA_binding"/>
    <property type="match status" value="1"/>
</dbReference>
<evidence type="ECO:0000313" key="5">
    <source>
        <dbReference type="Proteomes" id="UP000034913"/>
    </source>
</evidence>
<proteinExistence type="inferred from homology"/>
<dbReference type="AlphaFoldDB" id="A0A0G1X8P0"/>
<evidence type="ECO:0000256" key="1">
    <source>
        <dbReference type="ARBA" id="ARBA00023067"/>
    </source>
</evidence>
<dbReference type="GO" id="GO:0030261">
    <property type="term" value="P:chromosome condensation"/>
    <property type="evidence" value="ECO:0007669"/>
    <property type="project" value="UniProtKB-KW"/>
</dbReference>
<evidence type="ECO:0000313" key="4">
    <source>
        <dbReference type="EMBL" id="KKW27160.1"/>
    </source>
</evidence>
<dbReference type="CDD" id="cd13831">
    <property type="entry name" value="HU"/>
    <property type="match status" value="1"/>
</dbReference>
<accession>A0A0G1X8P0</accession>
<dbReference type="Gene3D" id="4.10.520.10">
    <property type="entry name" value="IHF-like DNA-binding proteins"/>
    <property type="match status" value="1"/>
</dbReference>